<organism evidence="6 7">
    <name type="scientific">Fusibacter paucivorans</name>
    <dbReference type="NCBI Taxonomy" id="76009"/>
    <lineage>
        <taxon>Bacteria</taxon>
        <taxon>Bacillati</taxon>
        <taxon>Bacillota</taxon>
        <taxon>Clostridia</taxon>
        <taxon>Eubacteriales</taxon>
        <taxon>Eubacteriales Family XII. Incertae Sedis</taxon>
        <taxon>Fusibacter</taxon>
    </lineage>
</organism>
<dbReference type="CDD" id="cd02440">
    <property type="entry name" value="AdoMet_MTases"/>
    <property type="match status" value="1"/>
</dbReference>
<protein>
    <submittedName>
        <fullName evidence="6">Class I SAM-dependent rRNA methyltransferase</fullName>
    </submittedName>
</protein>
<dbReference type="InterPro" id="IPR036974">
    <property type="entry name" value="PUA_sf"/>
</dbReference>
<evidence type="ECO:0000259" key="5">
    <source>
        <dbReference type="Pfam" id="PF17785"/>
    </source>
</evidence>
<keyword evidence="3" id="KW-0949">S-adenosyl-L-methionine</keyword>
<proteinExistence type="predicted"/>
<keyword evidence="2" id="KW-0808">Transferase</keyword>
<dbReference type="Gene3D" id="3.30.750.80">
    <property type="entry name" value="RNA methyltransferase domain (HRMD) like"/>
    <property type="match status" value="1"/>
</dbReference>
<evidence type="ECO:0000259" key="4">
    <source>
        <dbReference type="Pfam" id="PF10672"/>
    </source>
</evidence>
<keyword evidence="1 6" id="KW-0489">Methyltransferase</keyword>
<dbReference type="Gene3D" id="2.30.130.10">
    <property type="entry name" value="PUA domain"/>
    <property type="match status" value="1"/>
</dbReference>
<comment type="caution">
    <text evidence="6">The sequence shown here is derived from an EMBL/GenBank/DDBJ whole genome shotgun (WGS) entry which is preliminary data.</text>
</comment>
<dbReference type="GO" id="GO:0008168">
    <property type="term" value="F:methyltransferase activity"/>
    <property type="evidence" value="ECO:0007669"/>
    <property type="project" value="UniProtKB-KW"/>
</dbReference>
<evidence type="ECO:0000256" key="2">
    <source>
        <dbReference type="ARBA" id="ARBA00022679"/>
    </source>
</evidence>
<name>A0ABS5PSB3_9FIRM</name>
<dbReference type="Gene3D" id="3.40.50.150">
    <property type="entry name" value="Vaccinia Virus protein VP39"/>
    <property type="match status" value="1"/>
</dbReference>
<dbReference type="EMBL" id="JAHBCL010000030">
    <property type="protein sequence ID" value="MBS7528043.1"/>
    <property type="molecule type" value="Genomic_DNA"/>
</dbReference>
<dbReference type="InterPro" id="IPR019614">
    <property type="entry name" value="SAM-dep_methyl-trfase"/>
</dbReference>
<dbReference type="PANTHER" id="PTHR43042">
    <property type="entry name" value="SAM-DEPENDENT METHYLTRANSFERASE"/>
    <property type="match status" value="1"/>
</dbReference>
<dbReference type="SUPFAM" id="SSF53335">
    <property type="entry name" value="S-adenosyl-L-methionine-dependent methyltransferases"/>
    <property type="match status" value="1"/>
</dbReference>
<dbReference type="Pfam" id="PF10672">
    <property type="entry name" value="Methyltrans_SAM"/>
    <property type="match status" value="1"/>
</dbReference>
<dbReference type="GO" id="GO:0032259">
    <property type="term" value="P:methylation"/>
    <property type="evidence" value="ECO:0007669"/>
    <property type="project" value="UniProtKB-KW"/>
</dbReference>
<evidence type="ECO:0000313" key="7">
    <source>
        <dbReference type="Proteomes" id="UP000746471"/>
    </source>
</evidence>
<keyword evidence="7" id="KW-1185">Reference proteome</keyword>
<gene>
    <name evidence="6" type="ORF">KHM83_15260</name>
</gene>
<feature type="domain" description="S-adenosylmethionine-dependent methyltransferase" evidence="4">
    <location>
        <begin position="190"/>
        <end position="363"/>
    </location>
</feature>
<evidence type="ECO:0000313" key="6">
    <source>
        <dbReference type="EMBL" id="MBS7528043.1"/>
    </source>
</evidence>
<dbReference type="InterPro" id="IPR029063">
    <property type="entry name" value="SAM-dependent_MTases_sf"/>
</dbReference>
<dbReference type="Proteomes" id="UP000746471">
    <property type="component" value="Unassembled WGS sequence"/>
</dbReference>
<dbReference type="Pfam" id="PF17785">
    <property type="entry name" value="PUA_3"/>
    <property type="match status" value="1"/>
</dbReference>
<dbReference type="InterPro" id="IPR015947">
    <property type="entry name" value="PUA-like_sf"/>
</dbReference>
<dbReference type="PANTHER" id="PTHR43042:SF3">
    <property type="entry name" value="RIBOSOMAL RNA LARGE SUBUNIT METHYLTRANSFERASE YWBD-RELATED"/>
    <property type="match status" value="1"/>
</dbReference>
<dbReference type="CDD" id="cd11572">
    <property type="entry name" value="RlmI_M_like"/>
    <property type="match status" value="1"/>
</dbReference>
<dbReference type="InterPro" id="IPR041532">
    <property type="entry name" value="RlmI-like_PUA"/>
</dbReference>
<accession>A0ABS5PSB3</accession>
<sequence length="425" mass="49055">MSFVFQCFFRYNIHDIHTEVIMIIKLHQKHLDKYKKRYPLLFKEALMGAHQLEQLDEGALLKLVDTNNKFIATAYYGNQNKGLGWVLSNRESERIDERFFTRKIYQSIEKRLGLYNNPKTNCFRVFNGEGDGIGGLTIDYFNGYYLINYYSKGIYHFKPLIEKALSKSVEYDAIYEKTRYDDDGDDLSSDGFVMGNPAEFPIIVRENDVQFAIYFNDGAMVGLFLDQRDVRRAIRHQYTKGKTVLNTFAYTGAFSVFAALGGAKQVYSVDLANRTSDRVVENYQLNGIDPETHPVIIEDIFNYFKFAQKKKLKYDVVILDPPSFAKSKQFTFSAEKDYPELLADAIRITEPGGIIIASTNAASFDMAKFKQLIGKGFNLARARFEIVETFQQPRDFKYNHAYPEGNYLKVLAIRIEKPKLKMPSH</sequence>
<evidence type="ECO:0000256" key="1">
    <source>
        <dbReference type="ARBA" id="ARBA00022603"/>
    </source>
</evidence>
<feature type="domain" description="RlmI-like PUA" evidence="5">
    <location>
        <begin position="24"/>
        <end position="88"/>
    </location>
</feature>
<dbReference type="SUPFAM" id="SSF88697">
    <property type="entry name" value="PUA domain-like"/>
    <property type="match status" value="1"/>
</dbReference>
<evidence type="ECO:0000256" key="3">
    <source>
        <dbReference type="ARBA" id="ARBA00022691"/>
    </source>
</evidence>
<reference evidence="6 7" key="1">
    <citation type="submission" date="2021-05" db="EMBL/GenBank/DDBJ databases">
        <title>Fusibacter ferrireducens sp. nov., an anaerobic, sulfur- and Fe-reducing bacterium isolated from the mangrove sediment.</title>
        <authorList>
            <person name="Qiu D."/>
        </authorList>
    </citation>
    <scope>NUCLEOTIDE SEQUENCE [LARGE SCALE GENOMIC DNA]</scope>
    <source>
        <strain evidence="6 7">DSM 12116</strain>
    </source>
</reference>